<sequence length="54" mass="5883">MGIDGSKATAAVVCHLDTSAWNPKQFAFQVLKVKPGGPPICHFLNIDTIVWVPY</sequence>
<dbReference type="InterPro" id="IPR004873">
    <property type="entry name" value="BURP_dom"/>
</dbReference>
<accession>B9SAF8</accession>
<dbReference type="Proteomes" id="UP000008311">
    <property type="component" value="Unassembled WGS sequence"/>
</dbReference>
<dbReference type="Pfam" id="PF03181">
    <property type="entry name" value="BURP"/>
    <property type="match status" value="1"/>
</dbReference>
<reference evidence="3" key="1">
    <citation type="journal article" date="2010" name="Nat. Biotechnol.">
        <title>Draft genome sequence of the oilseed species Ricinus communis.</title>
        <authorList>
            <person name="Chan A.P."/>
            <person name="Crabtree J."/>
            <person name="Zhao Q."/>
            <person name="Lorenzi H."/>
            <person name="Orvis J."/>
            <person name="Puiu D."/>
            <person name="Melake-Berhan A."/>
            <person name="Jones K.M."/>
            <person name="Redman J."/>
            <person name="Chen G."/>
            <person name="Cahoon E.B."/>
            <person name="Gedil M."/>
            <person name="Stanke M."/>
            <person name="Haas B.J."/>
            <person name="Wortman J.R."/>
            <person name="Fraser-Liggett C.M."/>
            <person name="Ravel J."/>
            <person name="Rabinowicz P.D."/>
        </authorList>
    </citation>
    <scope>NUCLEOTIDE SEQUENCE [LARGE SCALE GENOMIC DNA]</scope>
    <source>
        <strain evidence="3">cv. Hale</strain>
    </source>
</reference>
<dbReference type="PANTHER" id="PTHR31236">
    <property type="entry name" value="BURP DOMAIN PROTEIN USPL1-LIKE"/>
    <property type="match status" value="1"/>
</dbReference>
<dbReference type="AlphaFoldDB" id="B9SAF8"/>
<protein>
    <recommendedName>
        <fullName evidence="1">BURP domain-containing protein</fullName>
    </recommendedName>
</protein>
<dbReference type="InParanoid" id="B9SAF8"/>
<feature type="domain" description="BURP" evidence="1">
    <location>
        <begin position="1"/>
        <end position="54"/>
    </location>
</feature>
<dbReference type="STRING" id="3988.B9SAF8"/>
<gene>
    <name evidence="2" type="ORF">RCOM_0586060</name>
</gene>
<dbReference type="EMBL" id="EQ973904">
    <property type="protein sequence ID" value="EEF39407.1"/>
    <property type="molecule type" value="Genomic_DNA"/>
</dbReference>
<evidence type="ECO:0000313" key="2">
    <source>
        <dbReference type="EMBL" id="EEF39407.1"/>
    </source>
</evidence>
<name>B9SAF8_RICCO</name>
<proteinExistence type="predicted"/>
<dbReference type="PANTHER" id="PTHR31236:SF28">
    <property type="entry name" value="BURP DOMAIN-CONTAINING PROTEIN"/>
    <property type="match status" value="1"/>
</dbReference>
<evidence type="ECO:0000259" key="1">
    <source>
        <dbReference type="PROSITE" id="PS51277"/>
    </source>
</evidence>
<evidence type="ECO:0000313" key="3">
    <source>
        <dbReference type="Proteomes" id="UP000008311"/>
    </source>
</evidence>
<dbReference type="InterPro" id="IPR044816">
    <property type="entry name" value="BURP"/>
</dbReference>
<dbReference type="PROSITE" id="PS51277">
    <property type="entry name" value="BURP"/>
    <property type="match status" value="1"/>
</dbReference>
<organism evidence="2 3">
    <name type="scientific">Ricinus communis</name>
    <name type="common">Castor bean</name>
    <dbReference type="NCBI Taxonomy" id="3988"/>
    <lineage>
        <taxon>Eukaryota</taxon>
        <taxon>Viridiplantae</taxon>
        <taxon>Streptophyta</taxon>
        <taxon>Embryophyta</taxon>
        <taxon>Tracheophyta</taxon>
        <taxon>Spermatophyta</taxon>
        <taxon>Magnoliopsida</taxon>
        <taxon>eudicotyledons</taxon>
        <taxon>Gunneridae</taxon>
        <taxon>Pentapetalae</taxon>
        <taxon>rosids</taxon>
        <taxon>fabids</taxon>
        <taxon>Malpighiales</taxon>
        <taxon>Euphorbiaceae</taxon>
        <taxon>Acalyphoideae</taxon>
        <taxon>Acalypheae</taxon>
        <taxon>Ricinus</taxon>
    </lineage>
</organism>
<keyword evidence="3" id="KW-1185">Reference proteome</keyword>